<feature type="domain" description="N-acetyltransferase" evidence="3">
    <location>
        <begin position="1"/>
        <end position="120"/>
    </location>
</feature>
<dbReference type="InterPro" id="IPR016181">
    <property type="entry name" value="Acyl_CoA_acyltransferase"/>
</dbReference>
<dbReference type="InterPro" id="IPR050832">
    <property type="entry name" value="Bact_Acetyltransf"/>
</dbReference>
<organism evidence="4 5">
    <name type="scientific">Streptomyces daliensis</name>
    <dbReference type="NCBI Taxonomy" id="299421"/>
    <lineage>
        <taxon>Bacteria</taxon>
        <taxon>Bacillati</taxon>
        <taxon>Actinomycetota</taxon>
        <taxon>Actinomycetes</taxon>
        <taxon>Kitasatosporales</taxon>
        <taxon>Streptomycetaceae</taxon>
        <taxon>Streptomyces</taxon>
    </lineage>
</organism>
<evidence type="ECO:0000259" key="3">
    <source>
        <dbReference type="PROSITE" id="PS51186"/>
    </source>
</evidence>
<reference evidence="4" key="1">
    <citation type="submission" date="2021-04" db="EMBL/GenBank/DDBJ databases">
        <title>Sequencing of actinobacteria type strains.</title>
        <authorList>
            <person name="Nguyen G.-S."/>
            <person name="Wentzel A."/>
        </authorList>
    </citation>
    <scope>NUCLEOTIDE SEQUENCE</scope>
    <source>
        <strain evidence="4">DSM 42095</strain>
    </source>
</reference>
<dbReference type="EMBL" id="JAGSMN010000130">
    <property type="protein sequence ID" value="MBR7672739.1"/>
    <property type="molecule type" value="Genomic_DNA"/>
</dbReference>
<name>A0A8T4ILB4_9ACTN</name>
<dbReference type="Gene3D" id="3.40.630.30">
    <property type="match status" value="1"/>
</dbReference>
<dbReference type="InterPro" id="IPR000182">
    <property type="entry name" value="GNAT_dom"/>
</dbReference>
<comment type="caution">
    <text evidence="4">The sequence shown here is derived from an EMBL/GenBank/DDBJ whole genome shotgun (WGS) entry which is preliminary data.</text>
</comment>
<protein>
    <submittedName>
        <fullName evidence="4">GNAT family N-acetyltransferase</fullName>
    </submittedName>
</protein>
<evidence type="ECO:0000313" key="4">
    <source>
        <dbReference type="EMBL" id="MBR7672739.1"/>
    </source>
</evidence>
<evidence type="ECO:0000256" key="2">
    <source>
        <dbReference type="ARBA" id="ARBA00023315"/>
    </source>
</evidence>
<gene>
    <name evidence="4" type="ORF">KDA82_06830</name>
</gene>
<dbReference type="SUPFAM" id="SSF55729">
    <property type="entry name" value="Acyl-CoA N-acyltransferases (Nat)"/>
    <property type="match status" value="1"/>
</dbReference>
<dbReference type="CDD" id="cd04301">
    <property type="entry name" value="NAT_SF"/>
    <property type="match status" value="1"/>
</dbReference>
<dbReference type="PANTHER" id="PTHR43877:SF2">
    <property type="entry name" value="AMINOALKYLPHOSPHONATE N-ACETYLTRANSFERASE-RELATED"/>
    <property type="match status" value="1"/>
</dbReference>
<proteinExistence type="predicted"/>
<accession>A0A8T4ILB4</accession>
<evidence type="ECO:0000256" key="1">
    <source>
        <dbReference type="ARBA" id="ARBA00022679"/>
    </source>
</evidence>
<keyword evidence="1" id="KW-0808">Transferase</keyword>
<dbReference type="GO" id="GO:0016747">
    <property type="term" value="F:acyltransferase activity, transferring groups other than amino-acyl groups"/>
    <property type="evidence" value="ECO:0007669"/>
    <property type="project" value="InterPro"/>
</dbReference>
<evidence type="ECO:0000313" key="5">
    <source>
        <dbReference type="Proteomes" id="UP000675554"/>
    </source>
</evidence>
<sequence>MRALRGTPADEEEPVQLFALTGENGESGEVAGGLVGYAWGHWLHVDLLWVDERHRGQGLGSRLMAEAEALARERYGCAHSRVETWGFQAPDFYQKLGYAIVGVVEDYPPGCTDHLLVKKL</sequence>
<dbReference type="AlphaFoldDB" id="A0A8T4ILB4"/>
<dbReference type="Proteomes" id="UP000675554">
    <property type="component" value="Unassembled WGS sequence"/>
</dbReference>
<dbReference type="PANTHER" id="PTHR43877">
    <property type="entry name" value="AMINOALKYLPHOSPHONATE N-ACETYLTRANSFERASE-RELATED-RELATED"/>
    <property type="match status" value="1"/>
</dbReference>
<keyword evidence="5" id="KW-1185">Reference proteome</keyword>
<dbReference type="PROSITE" id="PS51186">
    <property type="entry name" value="GNAT"/>
    <property type="match status" value="1"/>
</dbReference>
<keyword evidence="2" id="KW-0012">Acyltransferase</keyword>
<dbReference type="Pfam" id="PF00583">
    <property type="entry name" value="Acetyltransf_1"/>
    <property type="match status" value="1"/>
</dbReference>